<dbReference type="Proteomes" id="UP000326838">
    <property type="component" value="Unassembled WGS sequence"/>
</dbReference>
<evidence type="ECO:0000256" key="6">
    <source>
        <dbReference type="ARBA" id="ARBA00037281"/>
    </source>
</evidence>
<name>A0A5N0T5A8_9MICO</name>
<comment type="similarity">
    <text evidence="8">Belongs to the glycosyltransferase 2 family. CrtQ subfamily.</text>
</comment>
<sequence length="276" mass="29957">MPADDDASPGGVDALPPRAGTVSVVIPVKDDGAALERCLRALRYQTRPPDEVIVVDNGSSDTSADVARRGGAVVVSCATPGIPAASAAGYDRASGDLILRLDADCIPDPRWVEACTNVFRDRPELVACTGGARFTDGPRLLRRPLAAAYLTAYVLATTPALGHRPLFGSNLAMRSDAWRTVRTRVHRHDAEIHDDLDLAFHLGACGRIGSLPSATMGMSMRPFRSAHGFLRRVRRGTRTVTLHWPVDFPPFRWARIAAVRRGRWPRPGWRVGVRAS</sequence>
<comment type="function">
    <text evidence="6">Catalyzes the glycosylation of 4,4'-diaponeurosporenoate, i.e. the esterification of glucose at the C1'' position with the carboxyl group of 4,4'-diaponeurosporenic acid, to form glycosyl-4,4'-diaponeurosporenoate. This is a step in the biosynthesis of staphyloxanthin, an orange pigment present in most staphylococci strains.</text>
</comment>
<evidence type="ECO:0000256" key="3">
    <source>
        <dbReference type="ARBA" id="ARBA00022676"/>
    </source>
</evidence>
<evidence type="ECO:0000313" key="12">
    <source>
        <dbReference type="Proteomes" id="UP000326838"/>
    </source>
</evidence>
<evidence type="ECO:0000256" key="2">
    <source>
        <dbReference type="ARBA" id="ARBA00022475"/>
    </source>
</evidence>
<keyword evidence="4 11" id="KW-0808">Transferase</keyword>
<keyword evidence="12" id="KW-1185">Reference proteome</keyword>
<evidence type="ECO:0000256" key="1">
    <source>
        <dbReference type="ARBA" id="ARBA00004236"/>
    </source>
</evidence>
<comment type="caution">
    <text evidence="11">The sequence shown here is derived from an EMBL/GenBank/DDBJ whole genome shotgun (WGS) entry which is preliminary data.</text>
</comment>
<dbReference type="Pfam" id="PF00535">
    <property type="entry name" value="Glycos_transf_2"/>
    <property type="match status" value="1"/>
</dbReference>
<comment type="subcellular location">
    <subcellularLocation>
        <location evidence="1">Cell membrane</location>
    </subcellularLocation>
</comment>
<dbReference type="PANTHER" id="PTHR43646">
    <property type="entry name" value="GLYCOSYLTRANSFERASE"/>
    <property type="match status" value="1"/>
</dbReference>
<dbReference type="Gene3D" id="3.90.550.10">
    <property type="entry name" value="Spore Coat Polysaccharide Biosynthesis Protein SpsA, Chain A"/>
    <property type="match status" value="1"/>
</dbReference>
<keyword evidence="3" id="KW-0328">Glycosyltransferase</keyword>
<gene>
    <name evidence="11" type="ORF">F6B40_15325</name>
</gene>
<dbReference type="InterPro" id="IPR029044">
    <property type="entry name" value="Nucleotide-diphossugar_trans"/>
</dbReference>
<evidence type="ECO:0000256" key="9">
    <source>
        <dbReference type="ARBA" id="ARBA00040345"/>
    </source>
</evidence>
<reference evidence="12" key="1">
    <citation type="submission" date="2019-09" db="EMBL/GenBank/DDBJ databases">
        <title>Mumia zhuanghuii sp. nov. isolated from the intestinal contents of plateau pika (Ochotona curzoniae) in the Qinghai-Tibet plateau of China.</title>
        <authorList>
            <person name="Tian Z."/>
        </authorList>
    </citation>
    <scope>NUCLEOTIDE SEQUENCE [LARGE SCALE GENOMIC DNA]</scope>
    <source>
        <strain evidence="12">L-033</strain>
    </source>
</reference>
<keyword evidence="5" id="KW-0472">Membrane</keyword>
<evidence type="ECO:0000256" key="4">
    <source>
        <dbReference type="ARBA" id="ARBA00022679"/>
    </source>
</evidence>
<dbReference type="GO" id="GO:0005886">
    <property type="term" value="C:plasma membrane"/>
    <property type="evidence" value="ECO:0007669"/>
    <property type="project" value="UniProtKB-SubCell"/>
</dbReference>
<proteinExistence type="inferred from homology"/>
<comment type="pathway">
    <text evidence="7">Carotenoid biosynthesis; staphyloxanthin biosynthesis; staphyloxanthin from farnesyl diphosphate: step 4/5.</text>
</comment>
<dbReference type="RefSeq" id="WP_150895566.1">
    <property type="nucleotide sequence ID" value="NZ_VYUY01000022.1"/>
</dbReference>
<evidence type="ECO:0000256" key="7">
    <source>
        <dbReference type="ARBA" id="ARBA00037904"/>
    </source>
</evidence>
<keyword evidence="2" id="KW-1003">Cell membrane</keyword>
<feature type="domain" description="Glycosyltransferase 2-like" evidence="10">
    <location>
        <begin position="23"/>
        <end position="146"/>
    </location>
</feature>
<dbReference type="PANTHER" id="PTHR43646:SF2">
    <property type="entry name" value="GLYCOSYLTRANSFERASE 2-LIKE DOMAIN-CONTAINING PROTEIN"/>
    <property type="match status" value="1"/>
</dbReference>
<dbReference type="AlphaFoldDB" id="A0A5N0T5A8"/>
<dbReference type="GO" id="GO:0016757">
    <property type="term" value="F:glycosyltransferase activity"/>
    <property type="evidence" value="ECO:0007669"/>
    <property type="project" value="UniProtKB-KW"/>
</dbReference>
<accession>A0A5N0T5A8</accession>
<organism evidence="11 12">
    <name type="scientific">Microbacterium caowuchunii</name>
    <dbReference type="NCBI Taxonomy" id="2614638"/>
    <lineage>
        <taxon>Bacteria</taxon>
        <taxon>Bacillati</taxon>
        <taxon>Actinomycetota</taxon>
        <taxon>Actinomycetes</taxon>
        <taxon>Micrococcales</taxon>
        <taxon>Microbacteriaceae</taxon>
        <taxon>Microbacterium</taxon>
    </lineage>
</organism>
<evidence type="ECO:0000256" key="8">
    <source>
        <dbReference type="ARBA" id="ARBA00038120"/>
    </source>
</evidence>
<dbReference type="CDD" id="cd00761">
    <property type="entry name" value="Glyco_tranf_GTA_type"/>
    <property type="match status" value="1"/>
</dbReference>
<dbReference type="InterPro" id="IPR001173">
    <property type="entry name" value="Glyco_trans_2-like"/>
</dbReference>
<evidence type="ECO:0000259" key="10">
    <source>
        <dbReference type="Pfam" id="PF00535"/>
    </source>
</evidence>
<protein>
    <recommendedName>
        <fullName evidence="9">4,4'-diaponeurosporenoate glycosyltransferase</fullName>
    </recommendedName>
</protein>
<evidence type="ECO:0000256" key="5">
    <source>
        <dbReference type="ARBA" id="ARBA00023136"/>
    </source>
</evidence>
<dbReference type="EMBL" id="VYUY01000022">
    <property type="protein sequence ID" value="KAA9130052.1"/>
    <property type="molecule type" value="Genomic_DNA"/>
</dbReference>
<dbReference type="SUPFAM" id="SSF53448">
    <property type="entry name" value="Nucleotide-diphospho-sugar transferases"/>
    <property type="match status" value="1"/>
</dbReference>
<evidence type="ECO:0000313" key="11">
    <source>
        <dbReference type="EMBL" id="KAA9130052.1"/>
    </source>
</evidence>